<proteinExistence type="predicted"/>
<dbReference type="EMBL" id="BSEN01000015">
    <property type="protein sequence ID" value="GLJ78015.1"/>
    <property type="molecule type" value="Genomic_DNA"/>
</dbReference>
<gene>
    <name evidence="2" type="ORF">GCM10017584_35890</name>
</gene>
<dbReference type="RefSeq" id="WP_271178612.1">
    <property type="nucleotide sequence ID" value="NZ_BAAAJO010000003.1"/>
</dbReference>
<organism evidence="2 3">
    <name type="scientific">Leifsonia poae</name>
    <dbReference type="NCBI Taxonomy" id="110933"/>
    <lineage>
        <taxon>Bacteria</taxon>
        <taxon>Bacillati</taxon>
        <taxon>Actinomycetota</taxon>
        <taxon>Actinomycetes</taxon>
        <taxon>Micrococcales</taxon>
        <taxon>Microbacteriaceae</taxon>
        <taxon>Leifsonia</taxon>
    </lineage>
</organism>
<dbReference type="PROSITE" id="PS51257">
    <property type="entry name" value="PROKAR_LIPOPROTEIN"/>
    <property type="match status" value="1"/>
</dbReference>
<evidence type="ECO:0008006" key="4">
    <source>
        <dbReference type="Google" id="ProtNLM"/>
    </source>
</evidence>
<protein>
    <recommendedName>
        <fullName evidence="4">C4-dicarboxylate ABC transporter substrate-binding protein</fullName>
    </recommendedName>
</protein>
<comment type="caution">
    <text evidence="2">The sequence shown here is derived from an EMBL/GenBank/DDBJ whole genome shotgun (WGS) entry which is preliminary data.</text>
</comment>
<feature type="chain" id="PRO_5040779589" description="C4-dicarboxylate ABC transporter substrate-binding protein" evidence="1">
    <location>
        <begin position="25"/>
        <end position="353"/>
    </location>
</feature>
<evidence type="ECO:0000313" key="2">
    <source>
        <dbReference type="EMBL" id="GLJ78015.1"/>
    </source>
</evidence>
<feature type="signal peptide" evidence="1">
    <location>
        <begin position="1"/>
        <end position="24"/>
    </location>
</feature>
<dbReference type="Proteomes" id="UP001142372">
    <property type="component" value="Unassembled WGS sequence"/>
</dbReference>
<reference evidence="2" key="1">
    <citation type="journal article" date="2014" name="Int. J. Syst. Evol. Microbiol.">
        <title>Complete genome sequence of Corynebacterium casei LMG S-19264T (=DSM 44701T), isolated from a smear-ripened cheese.</title>
        <authorList>
            <consortium name="US DOE Joint Genome Institute (JGI-PGF)"/>
            <person name="Walter F."/>
            <person name="Albersmeier A."/>
            <person name="Kalinowski J."/>
            <person name="Ruckert C."/>
        </authorList>
    </citation>
    <scope>NUCLEOTIDE SEQUENCE</scope>
    <source>
        <strain evidence="2">VKM Ac-1401</strain>
    </source>
</reference>
<accession>A0A9W6M1J8</accession>
<reference evidence="2" key="2">
    <citation type="submission" date="2023-01" db="EMBL/GenBank/DDBJ databases">
        <authorList>
            <person name="Sun Q."/>
            <person name="Evtushenko L."/>
        </authorList>
    </citation>
    <scope>NUCLEOTIDE SEQUENCE</scope>
    <source>
        <strain evidence="2">VKM Ac-1401</strain>
    </source>
</reference>
<name>A0A9W6M1J8_9MICO</name>
<sequence length="353" mass="37699">MRTRWSLLGAAAISVALVVSGCSARGGVAESPRSLTMGFTEQDTTGDPLADWFARSVFALSHGQLAIRIVRDCCGDGQDAETRLIRGVARHAYDLGWVPTRAFERLGVPTARALTAPMLVDSYRLQQAVVDSALSTTVLTDVRRLGVVGLALEPGFLRRPVATETSGPLRALSDWQRSTFSSYGSSVEAAAVTAFGARSVQLSPPERDTAFANRTLLGYASSIVDQNHDHVLARPYITQNMALWPRMTALIAHPGVLSLLSMQQRAWLDDAAADARGRTGALRTLEQRAIRAGCSAGTHFVTADLRDLAGLWHALGPVYAVLGRDEPTRRVILAILALDSATPGDGSAPPACD</sequence>
<keyword evidence="3" id="KW-1185">Reference proteome</keyword>
<dbReference type="Gene3D" id="3.40.190.170">
    <property type="entry name" value="Bacterial extracellular solute-binding protein, family 7"/>
    <property type="match status" value="1"/>
</dbReference>
<dbReference type="AlphaFoldDB" id="A0A9W6M1J8"/>
<dbReference type="InterPro" id="IPR038404">
    <property type="entry name" value="TRAP_DctP_sf"/>
</dbReference>
<evidence type="ECO:0000313" key="3">
    <source>
        <dbReference type="Proteomes" id="UP001142372"/>
    </source>
</evidence>
<keyword evidence="1" id="KW-0732">Signal</keyword>
<evidence type="ECO:0000256" key="1">
    <source>
        <dbReference type="SAM" id="SignalP"/>
    </source>
</evidence>